<reference evidence="1 2" key="1">
    <citation type="submission" date="2014-12" db="EMBL/GenBank/DDBJ databases">
        <title>Genome sequence of Methanobrevibacter arboriphilicus DH1, DSM1125.</title>
        <authorList>
            <person name="Poehlein A."/>
            <person name="Thauer R.K."/>
            <person name="Seedorf H."/>
            <person name="Daniel R."/>
        </authorList>
    </citation>
    <scope>NUCLEOTIDE SEQUENCE [LARGE SCALE GENOMIC DNA]</scope>
    <source>
        <strain evidence="1 2">DH1</strain>
    </source>
</reference>
<evidence type="ECO:0000313" key="2">
    <source>
        <dbReference type="Proteomes" id="UP000191661"/>
    </source>
</evidence>
<accession>A0A1V6N2U1</accession>
<name>A0A1V6N2U1_METAZ</name>
<dbReference type="RefSeq" id="WP_080460046.1">
    <property type="nucleotide sequence ID" value="NZ_JXMW01000006.1"/>
</dbReference>
<proteinExistence type="predicted"/>
<dbReference type="AlphaFoldDB" id="A0A1V6N2U1"/>
<dbReference type="EMBL" id="JXMW01000006">
    <property type="protein sequence ID" value="OQD58991.1"/>
    <property type="molecule type" value="Genomic_DNA"/>
</dbReference>
<dbReference type="OrthoDB" id="82453at2157"/>
<evidence type="ECO:0000313" key="1">
    <source>
        <dbReference type="EMBL" id="OQD58991.1"/>
    </source>
</evidence>
<comment type="caution">
    <text evidence="1">The sequence shown here is derived from an EMBL/GenBank/DDBJ whole genome shotgun (WGS) entry which is preliminary data.</text>
</comment>
<organism evidence="1 2">
    <name type="scientific">Methanobrevibacter arboriphilus JCM 13429 = DSM 1125</name>
    <dbReference type="NCBI Taxonomy" id="1300164"/>
    <lineage>
        <taxon>Archaea</taxon>
        <taxon>Methanobacteriati</taxon>
        <taxon>Methanobacteriota</taxon>
        <taxon>Methanomada group</taxon>
        <taxon>Methanobacteria</taxon>
        <taxon>Methanobacteriales</taxon>
        <taxon>Methanobacteriaceae</taxon>
        <taxon>Methanobrevibacter</taxon>
    </lineage>
</organism>
<sequence>MVFKNENKGQGSIEFLFLISFGIILALLLINSLAQEYDLNLSILAAKNGATTGLDGGRLSVFEKSAYNKYKINNSVLTHPNSVKLVKIETINRGYDSRYNRTSIQIKAFVSSSSVMLKGDRTSTGDRINFNLRKSITMAFDTSNLTNALHNPCFSNHHVYTTANVQWI</sequence>
<gene>
    <name evidence="1" type="ORF">MBBAR_6c01010</name>
</gene>
<protein>
    <submittedName>
        <fullName evidence="1">Uncharacterized protein</fullName>
    </submittedName>
</protein>
<dbReference type="Proteomes" id="UP000191661">
    <property type="component" value="Unassembled WGS sequence"/>
</dbReference>
<keyword evidence="2" id="KW-1185">Reference proteome</keyword>